<evidence type="ECO:0000256" key="1">
    <source>
        <dbReference type="SAM" id="Coils"/>
    </source>
</evidence>
<organism evidence="3">
    <name type="scientific">marine sediment metagenome</name>
    <dbReference type="NCBI Taxonomy" id="412755"/>
    <lineage>
        <taxon>unclassified sequences</taxon>
        <taxon>metagenomes</taxon>
        <taxon>ecological metagenomes</taxon>
    </lineage>
</organism>
<name>A0A0F9PYS7_9ZZZZ</name>
<feature type="non-terminal residue" evidence="3">
    <location>
        <position position="1"/>
    </location>
</feature>
<feature type="coiled-coil region" evidence="1">
    <location>
        <begin position="126"/>
        <end position="160"/>
    </location>
</feature>
<sequence length="255" mass="28391">PKGNPTGPRDYRDRIGAIRSVTVRPGEGLFADFHFNPKHALAEQLAWDAQHAPQNVGFSHNVQAQTARRGREVDVEALTKVQSVDLVADPATTRGLFESEARHDDTPPAGKPTSKLCVDDLRREHAELVESLCREQTARIEQLQAEIERLTARETAHQKQRLIRQVLREFHLPDPDAADGRDQSIVSERFLQSLLAAENEGAIRELVEERAALVRGLRGVDLSRTSNDGKPSSRDQHSLEEFGSDDTKAFVDAIT</sequence>
<feature type="region of interest" description="Disordered" evidence="2">
    <location>
        <begin position="221"/>
        <end position="246"/>
    </location>
</feature>
<dbReference type="AlphaFoldDB" id="A0A0F9PYS7"/>
<proteinExistence type="predicted"/>
<gene>
    <name evidence="3" type="ORF">LCGC14_0839700</name>
</gene>
<comment type="caution">
    <text evidence="3">The sequence shown here is derived from an EMBL/GenBank/DDBJ whole genome shotgun (WGS) entry which is preliminary data.</text>
</comment>
<feature type="compositionally biased region" description="Basic and acidic residues" evidence="2">
    <location>
        <begin position="231"/>
        <end position="246"/>
    </location>
</feature>
<accession>A0A0F9PYS7</accession>
<protein>
    <submittedName>
        <fullName evidence="3">Uncharacterized protein</fullName>
    </submittedName>
</protein>
<evidence type="ECO:0000313" key="3">
    <source>
        <dbReference type="EMBL" id="KKN29892.1"/>
    </source>
</evidence>
<dbReference type="EMBL" id="LAZR01002451">
    <property type="protein sequence ID" value="KKN29892.1"/>
    <property type="molecule type" value="Genomic_DNA"/>
</dbReference>
<evidence type="ECO:0000256" key="2">
    <source>
        <dbReference type="SAM" id="MobiDB-lite"/>
    </source>
</evidence>
<keyword evidence="1" id="KW-0175">Coiled coil</keyword>
<reference evidence="3" key="1">
    <citation type="journal article" date="2015" name="Nature">
        <title>Complex archaea that bridge the gap between prokaryotes and eukaryotes.</title>
        <authorList>
            <person name="Spang A."/>
            <person name="Saw J.H."/>
            <person name="Jorgensen S.L."/>
            <person name="Zaremba-Niedzwiedzka K."/>
            <person name="Martijn J."/>
            <person name="Lind A.E."/>
            <person name="van Eijk R."/>
            <person name="Schleper C."/>
            <person name="Guy L."/>
            <person name="Ettema T.J."/>
        </authorList>
    </citation>
    <scope>NUCLEOTIDE SEQUENCE</scope>
</reference>